<comment type="caution">
    <text evidence="1">The sequence shown here is derived from an EMBL/GenBank/DDBJ whole genome shotgun (WGS) entry which is preliminary data.</text>
</comment>
<dbReference type="EMBL" id="JZWT02000010">
    <property type="protein sequence ID" value="MFB6490551.1"/>
    <property type="molecule type" value="Genomic_DNA"/>
</dbReference>
<reference evidence="1" key="1">
    <citation type="submission" date="2024-07" db="EMBL/GenBank/DDBJ databases">
        <title>Metagenome and Metagenome-Assembled Genomes of Archaea from a hot spring from the geothermal field of Los Azufres, Mexico.</title>
        <authorList>
            <person name="Marin-Paredes R."/>
            <person name="Martinez-Romero E."/>
            <person name="Servin-Garciduenas L.E."/>
        </authorList>
    </citation>
    <scope>NUCLEOTIDE SEQUENCE</scope>
</reference>
<proteinExistence type="predicted"/>
<protein>
    <submittedName>
        <fullName evidence="1">Fucose isomerase</fullName>
    </submittedName>
</protein>
<gene>
    <name evidence="1" type="ORF">TU35_004780</name>
</gene>
<evidence type="ECO:0000313" key="1">
    <source>
        <dbReference type="EMBL" id="MFB6490551.1"/>
    </source>
</evidence>
<name>A0ACC6V0S6_9CREN</name>
<dbReference type="Proteomes" id="UP000033636">
    <property type="component" value="Unassembled WGS sequence"/>
</dbReference>
<evidence type="ECO:0000313" key="2">
    <source>
        <dbReference type="Proteomes" id="UP000033636"/>
    </source>
</evidence>
<keyword evidence="1" id="KW-0413">Isomerase</keyword>
<accession>A0ACC6V0S6</accession>
<organism evidence="1 2">
    <name type="scientific">Thermoproteus sp. AZ2</name>
    <dbReference type="NCBI Taxonomy" id="1609232"/>
    <lineage>
        <taxon>Archaea</taxon>
        <taxon>Thermoproteota</taxon>
        <taxon>Thermoprotei</taxon>
        <taxon>Thermoproteales</taxon>
        <taxon>Thermoproteaceae</taxon>
        <taxon>Thermoproteus</taxon>
    </lineage>
</organism>
<sequence length="390" mass="42654">MEVFFSVAASPDTPQEVRRQVFEKYSEELAKLGVSLAERSDIAVIVVATGGSENEVLTSARSFNVLLAWPEYNSLSAALEAASALREIGKFAKVVRLSRYGEPPRESLIRALRLLNLMKAGVPRFGVVGTPNPWLVASNIFLATVERVELEESLRALDVGAGAEDAKWLLARASSSEYSEEQLRPMAAYARALESLAKAKKWDGLTLGCWCFDKEAIRRMGWTPCISLALLNELGVPASCEGDLRALYSMYILTKLSGRAGWMGNVNIAEGDLILLTHDGIPPIMAERYSITKRMTGAPAAIKAEVSSGRPATLLRVSADLKKALLLRAVTIELERIDACATQIGFKLLRGSADDVMRAALGNHLAFVLDDVYEEAREYLEYMGAEVIPR</sequence>